<dbReference type="Proteomes" id="UP000238479">
    <property type="component" value="Chromosome 6"/>
</dbReference>
<sequence>MTFFMGVLVYLHFLLPYLLVNDSKAANRIKPFKKLGATNVGTSTKNGDGAKPGAHKPQAMEVLMLAAANL</sequence>
<organism evidence="2 3">
    <name type="scientific">Rosa chinensis</name>
    <name type="common">China rose</name>
    <dbReference type="NCBI Taxonomy" id="74649"/>
    <lineage>
        <taxon>Eukaryota</taxon>
        <taxon>Viridiplantae</taxon>
        <taxon>Streptophyta</taxon>
        <taxon>Embryophyta</taxon>
        <taxon>Tracheophyta</taxon>
        <taxon>Spermatophyta</taxon>
        <taxon>Magnoliopsida</taxon>
        <taxon>eudicotyledons</taxon>
        <taxon>Gunneridae</taxon>
        <taxon>Pentapetalae</taxon>
        <taxon>rosids</taxon>
        <taxon>fabids</taxon>
        <taxon>Rosales</taxon>
        <taxon>Rosaceae</taxon>
        <taxon>Rosoideae</taxon>
        <taxon>Rosoideae incertae sedis</taxon>
        <taxon>Rosa</taxon>
    </lineage>
</organism>
<accession>A0A2P6PZC2</accession>
<keyword evidence="1" id="KW-0732">Signal</keyword>
<evidence type="ECO:0000313" key="2">
    <source>
        <dbReference type="EMBL" id="PRQ27256.1"/>
    </source>
</evidence>
<protein>
    <submittedName>
        <fullName evidence="2">Uncharacterized protein</fullName>
    </submittedName>
</protein>
<dbReference type="Gramene" id="PRQ27256">
    <property type="protein sequence ID" value="PRQ27256"/>
    <property type="gene ID" value="RchiOBHm_Chr6g0303401"/>
</dbReference>
<comment type="caution">
    <text evidence="2">The sequence shown here is derived from an EMBL/GenBank/DDBJ whole genome shotgun (WGS) entry which is preliminary data.</text>
</comment>
<feature type="chain" id="PRO_5015200410" evidence="1">
    <location>
        <begin position="26"/>
        <end position="70"/>
    </location>
</feature>
<dbReference type="EMBL" id="PDCK01000044">
    <property type="protein sequence ID" value="PRQ27256.1"/>
    <property type="molecule type" value="Genomic_DNA"/>
</dbReference>
<dbReference type="AlphaFoldDB" id="A0A2P6PZC2"/>
<keyword evidence="3" id="KW-1185">Reference proteome</keyword>
<evidence type="ECO:0000256" key="1">
    <source>
        <dbReference type="SAM" id="SignalP"/>
    </source>
</evidence>
<proteinExistence type="predicted"/>
<feature type="signal peptide" evidence="1">
    <location>
        <begin position="1"/>
        <end position="25"/>
    </location>
</feature>
<gene>
    <name evidence="2" type="ORF">RchiOBHm_Chr6g0303401</name>
</gene>
<evidence type="ECO:0000313" key="3">
    <source>
        <dbReference type="Proteomes" id="UP000238479"/>
    </source>
</evidence>
<name>A0A2P6PZC2_ROSCH</name>
<reference evidence="2 3" key="1">
    <citation type="journal article" date="2018" name="Nat. Genet.">
        <title>The Rosa genome provides new insights in the design of modern roses.</title>
        <authorList>
            <person name="Bendahmane M."/>
        </authorList>
    </citation>
    <scope>NUCLEOTIDE SEQUENCE [LARGE SCALE GENOMIC DNA]</scope>
    <source>
        <strain evidence="3">cv. Old Blush</strain>
    </source>
</reference>